<sequence>MSREPDDLDPKVYRREGVVDKAHYLGQAFADAEAAYLWPRVWQVACREEEIPAAGNYIAYDIVDDSIIVTRGQDGEIRAFHNVCPHRGRRLVGRSGTAREFVCGYHGWRWNLDGSNSKVVDRHDWQGCISDEEIGLQAVKVATWGGFVFINMDADCEPLETFLAPVIERCDGFEFENLRFRWYRSVEFPTNWKVMLEGFTEAYHVQQTHPQFLEFLEDYSNSGAFGPHSAFWYPPLPDGRSRFTVSSRLSKPADPDTRKYVLAYQKEMHEELGAMVTPRTYEAAQRLLTEVPDGAPSGEVLAKLREFQIAAAVEDGAGWPKIDAEYIMRSFQDWHVFPNLVYLHSSVDGVLCYRARPNGRDPDKCIFDVWSLVRYAPGKEPRLKREYYSDYREVKWGRVLEQDFANLKEVQRGMKSRAFKGALTNPVQEKAVSNFHRALREFMSEGEGGGSCA</sequence>
<dbReference type="PANTHER" id="PTHR43756">
    <property type="entry name" value="CHOLINE MONOOXYGENASE, CHLOROPLASTIC"/>
    <property type="match status" value="1"/>
</dbReference>
<evidence type="ECO:0000313" key="8">
    <source>
        <dbReference type="EMBL" id="TWH94550.1"/>
    </source>
</evidence>
<evidence type="ECO:0000313" key="9">
    <source>
        <dbReference type="Proteomes" id="UP000316624"/>
    </source>
</evidence>
<keyword evidence="6" id="KW-0411">Iron-sulfur</keyword>
<dbReference type="Gene3D" id="2.102.10.10">
    <property type="entry name" value="Rieske [2Fe-2S] iron-sulphur domain"/>
    <property type="match status" value="1"/>
</dbReference>
<feature type="domain" description="Rieske" evidence="7">
    <location>
        <begin position="42"/>
        <end position="150"/>
    </location>
</feature>
<evidence type="ECO:0000256" key="5">
    <source>
        <dbReference type="ARBA" id="ARBA00023004"/>
    </source>
</evidence>
<dbReference type="InterPro" id="IPR015879">
    <property type="entry name" value="Ring_hydroxy_dOase_asu_C_dom"/>
</dbReference>
<dbReference type="PANTHER" id="PTHR43756:SF5">
    <property type="entry name" value="CHOLINE MONOOXYGENASE, CHLOROPLASTIC"/>
    <property type="match status" value="1"/>
</dbReference>
<dbReference type="CDD" id="cd08882">
    <property type="entry name" value="RHO_alpha_C_MupW-like"/>
    <property type="match status" value="1"/>
</dbReference>
<dbReference type="CDD" id="cd03469">
    <property type="entry name" value="Rieske_RO_Alpha_N"/>
    <property type="match status" value="1"/>
</dbReference>
<keyword evidence="5" id="KW-0408">Iron</keyword>
<evidence type="ECO:0000259" key="7">
    <source>
        <dbReference type="PROSITE" id="PS51296"/>
    </source>
</evidence>
<accession>A0A562KGL8</accession>
<dbReference type="GO" id="GO:0051537">
    <property type="term" value="F:2 iron, 2 sulfur cluster binding"/>
    <property type="evidence" value="ECO:0007669"/>
    <property type="project" value="UniProtKB-KW"/>
</dbReference>
<dbReference type="PRINTS" id="PR00090">
    <property type="entry name" value="RNGDIOXGNASE"/>
</dbReference>
<evidence type="ECO:0000256" key="6">
    <source>
        <dbReference type="ARBA" id="ARBA00023014"/>
    </source>
</evidence>
<dbReference type="GO" id="GO:0005506">
    <property type="term" value="F:iron ion binding"/>
    <property type="evidence" value="ECO:0007669"/>
    <property type="project" value="InterPro"/>
</dbReference>
<gene>
    <name evidence="8" type="ORF">IQ35_01793</name>
</gene>
<comment type="cofactor">
    <cofactor evidence="1">
        <name>Fe cation</name>
        <dbReference type="ChEBI" id="CHEBI:24875"/>
    </cofactor>
</comment>
<dbReference type="Proteomes" id="UP000316624">
    <property type="component" value="Unassembled WGS sequence"/>
</dbReference>
<dbReference type="Gene3D" id="3.90.380.10">
    <property type="entry name" value="Naphthalene 1,2-dioxygenase Alpha Subunit, Chain A, domain 1"/>
    <property type="match status" value="1"/>
</dbReference>
<dbReference type="Pfam" id="PF00355">
    <property type="entry name" value="Rieske"/>
    <property type="match status" value="1"/>
</dbReference>
<protein>
    <submittedName>
        <fullName evidence="8">Rieske-like 2Fe-2S protein</fullName>
    </submittedName>
</protein>
<proteinExistence type="predicted"/>
<evidence type="ECO:0000256" key="1">
    <source>
        <dbReference type="ARBA" id="ARBA00001962"/>
    </source>
</evidence>
<dbReference type="PROSITE" id="PS51296">
    <property type="entry name" value="RIESKE"/>
    <property type="match status" value="1"/>
</dbReference>
<dbReference type="SUPFAM" id="SSF50022">
    <property type="entry name" value="ISP domain"/>
    <property type="match status" value="1"/>
</dbReference>
<dbReference type="InterPro" id="IPR017941">
    <property type="entry name" value="Rieske_2Fe-2S"/>
</dbReference>
<evidence type="ECO:0000256" key="4">
    <source>
        <dbReference type="ARBA" id="ARBA00023002"/>
    </source>
</evidence>
<dbReference type="InterPro" id="IPR001663">
    <property type="entry name" value="Rng_hydr_dOase-A"/>
</dbReference>
<dbReference type="EMBL" id="VLKK01000005">
    <property type="protein sequence ID" value="TWH94550.1"/>
    <property type="molecule type" value="Genomic_DNA"/>
</dbReference>
<keyword evidence="4" id="KW-0560">Oxidoreductase</keyword>
<dbReference type="InterPro" id="IPR036922">
    <property type="entry name" value="Rieske_2Fe-2S_sf"/>
</dbReference>
<organism evidence="8 9">
    <name type="scientific">Sphingobium wenxiniae (strain DSM 21828 / CGMCC 1.7748 / JZ-1)</name>
    <dbReference type="NCBI Taxonomy" id="595605"/>
    <lineage>
        <taxon>Bacteria</taxon>
        <taxon>Pseudomonadati</taxon>
        <taxon>Pseudomonadota</taxon>
        <taxon>Alphaproteobacteria</taxon>
        <taxon>Sphingomonadales</taxon>
        <taxon>Sphingomonadaceae</taxon>
        <taxon>Sphingobium</taxon>
    </lineage>
</organism>
<dbReference type="Pfam" id="PF00848">
    <property type="entry name" value="Ring_hydroxyl_A"/>
    <property type="match status" value="1"/>
</dbReference>
<reference evidence="8 9" key="1">
    <citation type="journal article" date="2015" name="Stand. Genomic Sci.">
        <title>Genomic Encyclopedia of Bacterial and Archaeal Type Strains, Phase III: the genomes of soil and plant-associated and newly described type strains.</title>
        <authorList>
            <person name="Whitman W.B."/>
            <person name="Woyke T."/>
            <person name="Klenk H.P."/>
            <person name="Zhou Y."/>
            <person name="Lilburn T.G."/>
            <person name="Beck B.J."/>
            <person name="De Vos P."/>
            <person name="Vandamme P."/>
            <person name="Eisen J.A."/>
            <person name="Garrity G."/>
            <person name="Hugenholtz P."/>
            <person name="Kyrpides N.C."/>
        </authorList>
    </citation>
    <scope>NUCLEOTIDE SEQUENCE [LARGE SCALE GENOMIC DNA]</scope>
    <source>
        <strain evidence="8 9">CGMCC 1.7748</strain>
    </source>
</reference>
<keyword evidence="9" id="KW-1185">Reference proteome</keyword>
<dbReference type="GO" id="GO:0016491">
    <property type="term" value="F:oxidoreductase activity"/>
    <property type="evidence" value="ECO:0007669"/>
    <property type="project" value="UniProtKB-KW"/>
</dbReference>
<dbReference type="SUPFAM" id="SSF55961">
    <property type="entry name" value="Bet v1-like"/>
    <property type="match status" value="1"/>
</dbReference>
<keyword evidence="3" id="KW-0479">Metal-binding</keyword>
<dbReference type="AlphaFoldDB" id="A0A562KGL8"/>
<comment type="caution">
    <text evidence="8">The sequence shown here is derived from an EMBL/GenBank/DDBJ whole genome shotgun (WGS) entry which is preliminary data.</text>
</comment>
<keyword evidence="2" id="KW-0001">2Fe-2S</keyword>
<dbReference type="RefSeq" id="WP_021243274.1">
    <property type="nucleotide sequence ID" value="NZ_JACIIY010000003.1"/>
</dbReference>
<evidence type="ECO:0000256" key="3">
    <source>
        <dbReference type="ARBA" id="ARBA00022723"/>
    </source>
</evidence>
<name>A0A562KGL8_SPHWJ</name>
<evidence type="ECO:0000256" key="2">
    <source>
        <dbReference type="ARBA" id="ARBA00022714"/>
    </source>
</evidence>